<dbReference type="PROSITE" id="PS51257">
    <property type="entry name" value="PROKAR_LIPOPROTEIN"/>
    <property type="match status" value="1"/>
</dbReference>
<accession>A0ABS6FIT9</accession>
<keyword evidence="1" id="KW-0732">Signal</keyword>
<name>A0ABS6FIT9_9FIRM</name>
<dbReference type="Proteomes" id="UP000783742">
    <property type="component" value="Unassembled WGS sequence"/>
</dbReference>
<organism evidence="2 3">
    <name type="scientific">Peptoniphilus ovalis</name>
    <dbReference type="NCBI Taxonomy" id="2841503"/>
    <lineage>
        <taxon>Bacteria</taxon>
        <taxon>Bacillati</taxon>
        <taxon>Bacillota</taxon>
        <taxon>Tissierellia</taxon>
        <taxon>Tissierellales</taxon>
        <taxon>Peptoniphilaceae</taxon>
        <taxon>Peptoniphilus</taxon>
    </lineage>
</organism>
<feature type="signal peptide" evidence="1">
    <location>
        <begin position="1"/>
        <end position="22"/>
    </location>
</feature>
<dbReference type="Pfam" id="PF04392">
    <property type="entry name" value="ABC_sub_bind"/>
    <property type="match status" value="1"/>
</dbReference>
<proteinExistence type="predicted"/>
<reference evidence="2 3" key="1">
    <citation type="submission" date="2021-06" db="EMBL/GenBank/DDBJ databases">
        <authorList>
            <person name="Sun Q."/>
            <person name="Li D."/>
        </authorList>
    </citation>
    <scope>NUCLEOTIDE SEQUENCE [LARGE SCALE GENOMIC DNA]</scope>
    <source>
        <strain evidence="2 3">MSJ-1</strain>
    </source>
</reference>
<comment type="caution">
    <text evidence="2">The sequence shown here is derived from an EMBL/GenBank/DDBJ whole genome shotgun (WGS) entry which is preliminary data.</text>
</comment>
<gene>
    <name evidence="2" type="ORF">KQI68_09610</name>
</gene>
<evidence type="ECO:0000313" key="3">
    <source>
        <dbReference type="Proteomes" id="UP000783742"/>
    </source>
</evidence>
<evidence type="ECO:0000256" key="1">
    <source>
        <dbReference type="SAM" id="SignalP"/>
    </source>
</evidence>
<keyword evidence="3" id="KW-1185">Reference proteome</keyword>
<evidence type="ECO:0000313" key="2">
    <source>
        <dbReference type="EMBL" id="MBU5670085.1"/>
    </source>
</evidence>
<dbReference type="PANTHER" id="PTHR35271:SF1">
    <property type="entry name" value="ABC TRANSPORTER, SUBSTRATE-BINDING LIPOPROTEIN"/>
    <property type="match status" value="1"/>
</dbReference>
<sequence>MKNLRSLSKVLAGVVLSGMLVACSGSGSQGQTQAKASGGSEPIKIGAISYIEHVSLDNSIKGFEDRLKEKGINAIVEVENLQGDQALTTTVPKKFEGDEYKLVYAVATPPAQGAKTALPNKNIVYSAVSDPIKAGLIEAPDKIDHVTGVNNKSIAKEYLSSFLELYPDIKTIGTLYSPSEVNAQVQVEDLKNACNELGIKLELVGINSINDVSQGLSGIVNKIDAYYAITDNVVAAAGPIVAKTLLENNLPSVSAEEGQVMKGLLVSDGVDYYEHGKQAADLAIRILNGEDIKNVHAEDNKVKSRKVNENTAKALGLDLNSDYFKNATLVK</sequence>
<dbReference type="EMBL" id="JAHLQO010000006">
    <property type="protein sequence ID" value="MBU5670085.1"/>
    <property type="molecule type" value="Genomic_DNA"/>
</dbReference>
<protein>
    <submittedName>
        <fullName evidence="2">ABC transporter substrate-binding protein</fullName>
    </submittedName>
</protein>
<dbReference type="CDD" id="cd06325">
    <property type="entry name" value="PBP1_ABC_unchar_transporter"/>
    <property type="match status" value="1"/>
</dbReference>
<feature type="chain" id="PRO_5047408990" evidence="1">
    <location>
        <begin position="23"/>
        <end position="331"/>
    </location>
</feature>
<dbReference type="RefSeq" id="WP_216549905.1">
    <property type="nucleotide sequence ID" value="NZ_JAHLQO010000006.1"/>
</dbReference>
<dbReference type="InterPro" id="IPR007487">
    <property type="entry name" value="ABC_transpt-TYRBP-like"/>
</dbReference>
<dbReference type="PANTHER" id="PTHR35271">
    <property type="entry name" value="ABC TRANSPORTER, SUBSTRATE-BINDING LIPOPROTEIN-RELATED"/>
    <property type="match status" value="1"/>
</dbReference>